<evidence type="ECO:0000313" key="2">
    <source>
        <dbReference type="Proteomes" id="UP000276133"/>
    </source>
</evidence>
<keyword evidence="2" id="KW-1185">Reference proteome</keyword>
<sequence>MYGKSVLNSFWIIERGRCINDYGQDCQKKNYNHLQDQYPLLEPMHNQAQTTHSLSIHFV</sequence>
<name>A0A3M7T297_BRAPC</name>
<gene>
    <name evidence="1" type="ORF">BpHYR1_016410</name>
</gene>
<dbReference type="EMBL" id="REGN01000418">
    <property type="protein sequence ID" value="RNA42067.1"/>
    <property type="molecule type" value="Genomic_DNA"/>
</dbReference>
<proteinExistence type="predicted"/>
<organism evidence="1 2">
    <name type="scientific">Brachionus plicatilis</name>
    <name type="common">Marine rotifer</name>
    <name type="synonym">Brachionus muelleri</name>
    <dbReference type="NCBI Taxonomy" id="10195"/>
    <lineage>
        <taxon>Eukaryota</taxon>
        <taxon>Metazoa</taxon>
        <taxon>Spiralia</taxon>
        <taxon>Gnathifera</taxon>
        <taxon>Rotifera</taxon>
        <taxon>Eurotatoria</taxon>
        <taxon>Monogononta</taxon>
        <taxon>Pseudotrocha</taxon>
        <taxon>Ploima</taxon>
        <taxon>Brachionidae</taxon>
        <taxon>Brachionus</taxon>
    </lineage>
</organism>
<dbReference type="AlphaFoldDB" id="A0A3M7T297"/>
<evidence type="ECO:0000313" key="1">
    <source>
        <dbReference type="EMBL" id="RNA42067.1"/>
    </source>
</evidence>
<dbReference type="Proteomes" id="UP000276133">
    <property type="component" value="Unassembled WGS sequence"/>
</dbReference>
<comment type="caution">
    <text evidence="1">The sequence shown here is derived from an EMBL/GenBank/DDBJ whole genome shotgun (WGS) entry which is preliminary data.</text>
</comment>
<protein>
    <submittedName>
        <fullName evidence="1">Uncharacterized protein</fullName>
    </submittedName>
</protein>
<reference evidence="1 2" key="1">
    <citation type="journal article" date="2018" name="Sci. Rep.">
        <title>Genomic signatures of local adaptation to the degree of environmental predictability in rotifers.</title>
        <authorList>
            <person name="Franch-Gras L."/>
            <person name="Hahn C."/>
            <person name="Garcia-Roger E.M."/>
            <person name="Carmona M.J."/>
            <person name="Serra M."/>
            <person name="Gomez A."/>
        </authorList>
    </citation>
    <scope>NUCLEOTIDE SEQUENCE [LARGE SCALE GENOMIC DNA]</scope>
    <source>
        <strain evidence="1">HYR1</strain>
    </source>
</reference>
<accession>A0A3M7T297</accession>